<evidence type="ECO:0000313" key="1">
    <source>
        <dbReference type="EMBL" id="WWP23894.1"/>
    </source>
</evidence>
<dbReference type="GeneID" id="93480074"/>
<gene>
    <name evidence="1" type="ORF">V6668_31375</name>
</gene>
<dbReference type="Proteomes" id="UP001364764">
    <property type="component" value="Plasmid pY5S7-1"/>
</dbReference>
<evidence type="ECO:0008006" key="3">
    <source>
        <dbReference type="Google" id="ProtNLM"/>
    </source>
</evidence>
<accession>A0ABD8B2B2</accession>
<geneLocation type="plasmid" evidence="1 2">
    <name>pY5S7-1</name>
</geneLocation>
<dbReference type="RefSeq" id="WP_338709073.1">
    <property type="nucleotide sequence ID" value="NZ_CP145893.1"/>
</dbReference>
<proteinExistence type="predicted"/>
<dbReference type="EMBL" id="CP145893">
    <property type="protein sequence ID" value="WWP23894.1"/>
    <property type="molecule type" value="Genomic_DNA"/>
</dbReference>
<reference evidence="1 2" key="1">
    <citation type="submission" date="2024-02" db="EMBL/GenBank/DDBJ databases">
        <title>Complete sequences of two Paenibacillus sp. strains and one Lysinibacillus strain isolated from the environment on STAA medium highlight biotechnological potential.</title>
        <authorList>
            <person name="Attere S.A."/>
            <person name="Piche L.C."/>
            <person name="Intertaglia L."/>
            <person name="Lami R."/>
            <person name="Charette S.J."/>
            <person name="Vincent A.T."/>
        </authorList>
    </citation>
    <scope>NUCLEOTIDE SEQUENCE [LARGE SCALE GENOMIC DNA]</scope>
    <source>
        <strain evidence="1 2">Y5S-7</strain>
        <plasmid evidence="1 2">pY5S7-1</plasmid>
    </source>
</reference>
<dbReference type="AlphaFoldDB" id="A0ABD8B2B2"/>
<sequence length="325" mass="37500">MTKLLLRNREIKSVFQLLGHHENDITYSVAWGLAQCPSFLRLLLQKIINWQGDLTEVEITMQGYEKNQGYTDIEIKLQGHFHLIIEAKRGWNLPDITQLQKYVNRESFKNSLCMLKKIVVLSECSKTYLESQLPSVIDKVSVDALSWKNIHELSETAQKTGTHAEKRLLRELNQYLGSLMTMQKRDSNLVYVVSIGAGSPEGWSITWREIVTSKKRYFHPYGGKSWPKEPPNYIAFRYDGKLQSIHHVEGYEIVTNMKTVFGEQSKDEITEPYIVYKLGVPFSPKEEVKSGNIFRGARVWCMLDTLFTSSTISDARDLTEKRLTL</sequence>
<name>A0ABD8B2B2_PAEAM</name>
<evidence type="ECO:0000313" key="2">
    <source>
        <dbReference type="Proteomes" id="UP001364764"/>
    </source>
</evidence>
<keyword evidence="1" id="KW-0614">Plasmid</keyword>
<protein>
    <recommendedName>
        <fullName evidence="3">PD-(D/E)XK nuclease family protein</fullName>
    </recommendedName>
</protein>
<organism evidence="1 2">
    <name type="scientific">Paenibacillus amylolyticus</name>
    <dbReference type="NCBI Taxonomy" id="1451"/>
    <lineage>
        <taxon>Bacteria</taxon>
        <taxon>Bacillati</taxon>
        <taxon>Bacillota</taxon>
        <taxon>Bacilli</taxon>
        <taxon>Bacillales</taxon>
        <taxon>Paenibacillaceae</taxon>
        <taxon>Paenibacillus</taxon>
    </lineage>
</organism>